<evidence type="ECO:0000259" key="5">
    <source>
        <dbReference type="PROSITE" id="PS50054"/>
    </source>
</evidence>
<evidence type="ECO:0000256" key="3">
    <source>
        <dbReference type="ARBA" id="ARBA00022912"/>
    </source>
</evidence>
<dbReference type="STRING" id="195883.A0A482XQR9"/>
<dbReference type="PROSITE" id="PS50054">
    <property type="entry name" value="TYR_PHOSPHATASE_DUAL"/>
    <property type="match status" value="1"/>
</dbReference>
<dbReference type="Pfam" id="PF00782">
    <property type="entry name" value="DSPc"/>
    <property type="match status" value="1"/>
</dbReference>
<dbReference type="PROSITE" id="PS50056">
    <property type="entry name" value="TYR_PHOSPHATASE_2"/>
    <property type="match status" value="1"/>
</dbReference>
<dbReference type="GO" id="GO:0005737">
    <property type="term" value="C:cytoplasm"/>
    <property type="evidence" value="ECO:0007669"/>
    <property type="project" value="TreeGrafter"/>
</dbReference>
<keyword evidence="3" id="KW-0904">Protein phosphatase</keyword>
<evidence type="ECO:0008006" key="9">
    <source>
        <dbReference type="Google" id="ProtNLM"/>
    </source>
</evidence>
<dbReference type="PANTHER" id="PTHR45961:SF6">
    <property type="entry name" value="IP21249P"/>
    <property type="match status" value="1"/>
</dbReference>
<protein>
    <recommendedName>
        <fullName evidence="9">Protein-tyrosine-phosphatase</fullName>
    </recommendedName>
</protein>
<dbReference type="InterPro" id="IPR016130">
    <property type="entry name" value="Tyr_Pase_AS"/>
</dbReference>
<accession>A0A482XQR9</accession>
<dbReference type="PROSITE" id="PS00383">
    <property type="entry name" value="TYR_PHOSPHATASE_1"/>
    <property type="match status" value="1"/>
</dbReference>
<comment type="caution">
    <text evidence="7">The sequence shown here is derived from an EMBL/GenBank/DDBJ whole genome shotgun (WGS) entry which is preliminary data.</text>
</comment>
<feature type="region of interest" description="Disordered" evidence="4">
    <location>
        <begin position="1"/>
        <end position="20"/>
    </location>
</feature>
<dbReference type="PANTHER" id="PTHR45961">
    <property type="entry name" value="IP21249P"/>
    <property type="match status" value="1"/>
</dbReference>
<dbReference type="InterPro" id="IPR000387">
    <property type="entry name" value="Tyr_Pase_dom"/>
</dbReference>
<dbReference type="Gene3D" id="3.90.190.10">
    <property type="entry name" value="Protein tyrosine phosphatase superfamily"/>
    <property type="match status" value="1"/>
</dbReference>
<evidence type="ECO:0000259" key="6">
    <source>
        <dbReference type="PROSITE" id="PS50056"/>
    </source>
</evidence>
<evidence type="ECO:0000256" key="2">
    <source>
        <dbReference type="ARBA" id="ARBA00022801"/>
    </source>
</evidence>
<comment type="similarity">
    <text evidence="1">Belongs to the protein-tyrosine phosphatase family. Non-receptor class dual specificity subfamily.</text>
</comment>
<dbReference type="AlphaFoldDB" id="A0A482XQR9"/>
<evidence type="ECO:0000313" key="7">
    <source>
        <dbReference type="EMBL" id="RZF47799.1"/>
    </source>
</evidence>
<dbReference type="SUPFAM" id="SSF52799">
    <property type="entry name" value="(Phosphotyrosine protein) phosphatases II"/>
    <property type="match status" value="1"/>
</dbReference>
<dbReference type="GO" id="GO:0004721">
    <property type="term" value="F:phosphoprotein phosphatase activity"/>
    <property type="evidence" value="ECO:0007669"/>
    <property type="project" value="UniProtKB-KW"/>
</dbReference>
<dbReference type="InterPro" id="IPR020422">
    <property type="entry name" value="TYR_PHOSPHATASE_DUAL_dom"/>
</dbReference>
<name>A0A482XQR9_LAOST</name>
<feature type="domain" description="Tyrosine-protein phosphatase" evidence="5">
    <location>
        <begin position="31"/>
        <end position="175"/>
    </location>
</feature>
<dbReference type="InterPro" id="IPR029021">
    <property type="entry name" value="Prot-tyrosine_phosphatase-like"/>
</dbReference>
<dbReference type="OrthoDB" id="285418at2759"/>
<proteinExistence type="inferred from homology"/>
<keyword evidence="2" id="KW-0378">Hydrolase</keyword>
<dbReference type="SMART" id="SM00195">
    <property type="entry name" value="DSPc"/>
    <property type="match status" value="1"/>
</dbReference>
<dbReference type="Proteomes" id="UP000291343">
    <property type="component" value="Unassembled WGS sequence"/>
</dbReference>
<evidence type="ECO:0000313" key="8">
    <source>
        <dbReference type="Proteomes" id="UP000291343"/>
    </source>
</evidence>
<dbReference type="InterPro" id="IPR052103">
    <property type="entry name" value="Dual_spec_Phospatases"/>
</dbReference>
<dbReference type="EMBL" id="QKKF02003370">
    <property type="protein sequence ID" value="RZF47799.1"/>
    <property type="molecule type" value="Genomic_DNA"/>
</dbReference>
<dbReference type="SMR" id="A0A482XQR9"/>
<feature type="compositionally biased region" description="Polar residues" evidence="4">
    <location>
        <begin position="8"/>
        <end position="20"/>
    </location>
</feature>
<organism evidence="7 8">
    <name type="scientific">Laodelphax striatellus</name>
    <name type="common">Small brown planthopper</name>
    <name type="synonym">Delphax striatella</name>
    <dbReference type="NCBI Taxonomy" id="195883"/>
    <lineage>
        <taxon>Eukaryota</taxon>
        <taxon>Metazoa</taxon>
        <taxon>Ecdysozoa</taxon>
        <taxon>Arthropoda</taxon>
        <taxon>Hexapoda</taxon>
        <taxon>Insecta</taxon>
        <taxon>Pterygota</taxon>
        <taxon>Neoptera</taxon>
        <taxon>Paraneoptera</taxon>
        <taxon>Hemiptera</taxon>
        <taxon>Auchenorrhyncha</taxon>
        <taxon>Fulgoroidea</taxon>
        <taxon>Delphacidae</taxon>
        <taxon>Criomorphinae</taxon>
        <taxon>Laodelphax</taxon>
    </lineage>
</organism>
<dbReference type="InterPro" id="IPR000340">
    <property type="entry name" value="Dual-sp_phosphatase_cat-dom"/>
</dbReference>
<sequence length="213" mass="23764">MTVEVDSCPQQENDLGGDNNQKKTAVSDLFSISEVAPELLLCGAAAVNEDSLKAAGGVDCVISAAPELPPPPLPPQSLIMVLRIPVLDNLSEDILTHLHRVADCINEIKCKGGRTLVHCVAGVSRSASLCLAYLIKYHNMSLRRAFQHLRSRRRCVRPNSHFFYQLIQFEREVKGKASVEMRHNPAARAIIPDVYEEEYVKTLHYQNRNIGRH</sequence>
<dbReference type="FunCoup" id="A0A482XQR9">
    <property type="interactions" value="11"/>
</dbReference>
<evidence type="ECO:0000256" key="4">
    <source>
        <dbReference type="SAM" id="MobiDB-lite"/>
    </source>
</evidence>
<reference evidence="7 8" key="1">
    <citation type="journal article" date="2017" name="Gigascience">
        <title>Genome sequence of the small brown planthopper, Laodelphax striatellus.</title>
        <authorList>
            <person name="Zhu J."/>
            <person name="Jiang F."/>
            <person name="Wang X."/>
            <person name="Yang P."/>
            <person name="Bao Y."/>
            <person name="Zhao W."/>
            <person name="Wang W."/>
            <person name="Lu H."/>
            <person name="Wang Q."/>
            <person name="Cui N."/>
            <person name="Li J."/>
            <person name="Chen X."/>
            <person name="Luo L."/>
            <person name="Yu J."/>
            <person name="Kang L."/>
            <person name="Cui F."/>
        </authorList>
    </citation>
    <scope>NUCLEOTIDE SEQUENCE [LARGE SCALE GENOMIC DNA]</scope>
    <source>
        <strain evidence="7">Lst14</strain>
    </source>
</reference>
<evidence type="ECO:0000256" key="1">
    <source>
        <dbReference type="ARBA" id="ARBA00008601"/>
    </source>
</evidence>
<keyword evidence="8" id="KW-1185">Reference proteome</keyword>
<dbReference type="CDD" id="cd14514">
    <property type="entry name" value="DUSP14-like"/>
    <property type="match status" value="1"/>
</dbReference>
<gene>
    <name evidence="7" type="ORF">LSTR_LSTR006063</name>
</gene>
<feature type="domain" description="Tyrosine specific protein phosphatases" evidence="6">
    <location>
        <begin position="92"/>
        <end position="153"/>
    </location>
</feature>
<dbReference type="InParanoid" id="A0A482XQR9"/>